<dbReference type="AlphaFoldDB" id="A0A1C0Z0J0"/>
<dbReference type="EMBL" id="MATO01000013">
    <property type="protein sequence ID" value="OCS92939.1"/>
    <property type="molecule type" value="Genomic_DNA"/>
</dbReference>
<accession>A0A1C0Z0J0</accession>
<dbReference type="OrthoDB" id="9848314at2"/>
<dbReference type="Proteomes" id="UP000093482">
    <property type="component" value="Unassembled WGS sequence"/>
</dbReference>
<comment type="caution">
    <text evidence="1">The sequence shown here is derived from an EMBL/GenBank/DDBJ whole genome shotgun (WGS) entry which is preliminary data.</text>
</comment>
<reference evidence="1 2" key="1">
    <citation type="submission" date="2016-07" db="EMBL/GenBank/DDBJ databases">
        <title>Caryophanon latum genome sequencing.</title>
        <authorList>
            <person name="Verma A."/>
            <person name="Pal Y."/>
            <person name="Krishnamurthi S."/>
        </authorList>
    </citation>
    <scope>NUCLEOTIDE SEQUENCE [LARGE SCALE GENOMIC DNA]</scope>
    <source>
        <strain evidence="1 2">DSM 14151</strain>
    </source>
</reference>
<evidence type="ECO:0000313" key="2">
    <source>
        <dbReference type="Proteomes" id="UP000093482"/>
    </source>
</evidence>
<organism evidence="1 2">
    <name type="scientific">Caryophanon latum</name>
    <dbReference type="NCBI Taxonomy" id="33977"/>
    <lineage>
        <taxon>Bacteria</taxon>
        <taxon>Bacillati</taxon>
        <taxon>Bacillota</taxon>
        <taxon>Bacilli</taxon>
        <taxon>Bacillales</taxon>
        <taxon>Caryophanaceae</taxon>
        <taxon>Caryophanon</taxon>
    </lineage>
</organism>
<proteinExistence type="predicted"/>
<evidence type="ECO:0000313" key="1">
    <source>
        <dbReference type="EMBL" id="OCS92939.1"/>
    </source>
</evidence>
<keyword evidence="2" id="KW-1185">Reference proteome</keyword>
<gene>
    <name evidence="1" type="ORF">A6K76_05975</name>
</gene>
<protein>
    <submittedName>
        <fullName evidence="1">Uncharacterized protein</fullName>
    </submittedName>
</protein>
<dbReference type="RefSeq" id="WP_066462179.1">
    <property type="nucleotide sequence ID" value="NZ_MATO01000013.1"/>
</dbReference>
<sequence length="226" mass="24199">MINTNYSMDLLSLLSGSNTSQTATSSSTNFNDILSSYLQQSSSSNVDELIAGLDTTSSTGVANLLGTNSTYSYYLNSMLSGSNGTGTEAMQTYLAQSDNANDKADITSMFGGQSNTSSSNTLANVLMATYEAKQMQTIQTAQNKYKEQIASLQQGEQTSAVEERIAKLNTNASALENYVQNTLTNSTKFAASSNFTGVFNSIAALQQDILAKYEQAKQQTTETDKV</sequence>
<name>A0A1C0Z0J0_9BACL</name>